<protein>
    <recommendedName>
        <fullName evidence="5">IST1 homolog</fullName>
    </recommendedName>
</protein>
<dbReference type="Pfam" id="PF03398">
    <property type="entry name" value="Ist1"/>
    <property type="match status" value="1"/>
</dbReference>
<comment type="caution">
    <text evidence="3">The sequence shown here is derived from an EMBL/GenBank/DDBJ whole genome shotgun (WGS) entry which is preliminary data.</text>
</comment>
<evidence type="ECO:0008006" key="5">
    <source>
        <dbReference type="Google" id="ProtNLM"/>
    </source>
</evidence>
<evidence type="ECO:0000256" key="1">
    <source>
        <dbReference type="ARBA" id="ARBA00005536"/>
    </source>
</evidence>
<dbReference type="Gene3D" id="1.20.1260.60">
    <property type="entry name" value="Vacuolar protein sorting-associated protein Ist1"/>
    <property type="match status" value="1"/>
</dbReference>
<feature type="compositionally biased region" description="Acidic residues" evidence="2">
    <location>
        <begin position="342"/>
        <end position="354"/>
    </location>
</feature>
<proteinExistence type="inferred from homology"/>
<feature type="compositionally biased region" description="Low complexity" evidence="2">
    <location>
        <begin position="275"/>
        <end position="290"/>
    </location>
</feature>
<dbReference type="Proteomes" id="UP000660262">
    <property type="component" value="Unassembled WGS sequence"/>
</dbReference>
<accession>A0A830HUG5</accession>
<feature type="region of interest" description="Disordered" evidence="2">
    <location>
        <begin position="257"/>
        <end position="402"/>
    </location>
</feature>
<evidence type="ECO:0000313" key="4">
    <source>
        <dbReference type="Proteomes" id="UP000660262"/>
    </source>
</evidence>
<dbReference type="InterPro" id="IPR005061">
    <property type="entry name" value="Ist1"/>
</dbReference>
<comment type="similarity">
    <text evidence="1">Belongs to the IST1 family.</text>
</comment>
<dbReference type="PANTHER" id="PTHR12161">
    <property type="entry name" value="IST1 FAMILY MEMBER"/>
    <property type="match status" value="1"/>
</dbReference>
<dbReference type="EMBL" id="BNJQ01000024">
    <property type="protein sequence ID" value="GHP09400.1"/>
    <property type="molecule type" value="Genomic_DNA"/>
</dbReference>
<organism evidence="3 4">
    <name type="scientific">Pycnococcus provasolii</name>
    <dbReference type="NCBI Taxonomy" id="41880"/>
    <lineage>
        <taxon>Eukaryota</taxon>
        <taxon>Viridiplantae</taxon>
        <taxon>Chlorophyta</taxon>
        <taxon>Pseudoscourfieldiophyceae</taxon>
        <taxon>Pseudoscourfieldiales</taxon>
        <taxon>Pycnococcaceae</taxon>
        <taxon>Pycnococcus</taxon>
    </lineage>
</organism>
<dbReference type="OrthoDB" id="29853at2759"/>
<reference evidence="3" key="1">
    <citation type="submission" date="2020-10" db="EMBL/GenBank/DDBJ databases">
        <title>Unveiling of a novel bifunctional photoreceptor, Dualchrome1, isolated from a cosmopolitan green alga.</title>
        <authorList>
            <person name="Suzuki S."/>
            <person name="Kawachi M."/>
        </authorList>
    </citation>
    <scope>NUCLEOTIDE SEQUENCE</scope>
    <source>
        <strain evidence="3">NIES 2893</strain>
    </source>
</reference>
<feature type="compositionally biased region" description="Pro residues" evidence="2">
    <location>
        <begin position="258"/>
        <end position="274"/>
    </location>
</feature>
<dbReference type="InterPro" id="IPR042277">
    <property type="entry name" value="IST1-like"/>
</dbReference>
<evidence type="ECO:0000313" key="3">
    <source>
        <dbReference type="EMBL" id="GHP09400.1"/>
    </source>
</evidence>
<evidence type="ECO:0000256" key="2">
    <source>
        <dbReference type="SAM" id="MobiDB-lite"/>
    </source>
</evidence>
<dbReference type="FunFam" id="1.20.1260.60:FF:000002">
    <property type="entry name" value="Vacuolar protein sorting-associated protein IST1"/>
    <property type="match status" value="1"/>
</dbReference>
<name>A0A830HUG5_9CHLO</name>
<dbReference type="GO" id="GO:0015031">
    <property type="term" value="P:protein transport"/>
    <property type="evidence" value="ECO:0007669"/>
    <property type="project" value="InterPro"/>
</dbReference>
<feature type="compositionally biased region" description="Low complexity" evidence="2">
    <location>
        <begin position="313"/>
        <end position="322"/>
    </location>
</feature>
<dbReference type="PANTHER" id="PTHR12161:SF5">
    <property type="entry name" value="IST1 HOMOLOG"/>
    <property type="match status" value="1"/>
</dbReference>
<keyword evidence="4" id="KW-1185">Reference proteome</keyword>
<sequence>MLASLFGAPFKGAKCKTNLRLAMGRIKLLKGKRAISLSRLRVEIAALLRDSSSSVNAGEQARIRVEGVLREEDTLAAYEVLEIFCELLAVRMPLIEQQKECPVDLREAVASVLYAAPRLTELAELKVVATLFSHKYGKNFARAAMDPSSALECGCNPRIVRFLGVEPPRPDVKLAKLSEIAAEQNVDWSPREGELDLTSPGAEATVIGGSTAEDIGAALAEQKARRAGIEEPLMGGDAYIPPEPVPFVPLEQPGMAVVPPPPKEPFPPPPPPPTTTTTTTTTTATATTAAHGEFPDAASAAAAAAEHARAAEEAAAAAARFAGPPLGEAKASASVPSPQTVDGDDTDDFDEDDFSGLPSTPITSPEVRPSAPPPPAPAPTHDENGFPISPNADIGGGSSGNEDTLAARLAALKNR</sequence>
<dbReference type="AlphaFoldDB" id="A0A830HUG5"/>
<gene>
    <name evidence="3" type="ORF">PPROV_000813500</name>
</gene>